<dbReference type="PANTHER" id="PTHR43095">
    <property type="entry name" value="SUGAR KINASE"/>
    <property type="match status" value="1"/>
</dbReference>
<proteinExistence type="inferred from homology"/>
<dbReference type="CDD" id="cd07783">
    <property type="entry name" value="ASKHA_NBD_FGGY_SePSK_AtXK1-like"/>
    <property type="match status" value="1"/>
</dbReference>
<dbReference type="Proteomes" id="UP000218899">
    <property type="component" value="Chromosome"/>
</dbReference>
<dbReference type="EMBL" id="AP014936">
    <property type="protein sequence ID" value="BAU47737.1"/>
    <property type="molecule type" value="Genomic_DNA"/>
</dbReference>
<comment type="similarity">
    <text evidence="1">Belongs to the FGGY kinase family.</text>
</comment>
<dbReference type="InterPro" id="IPR043129">
    <property type="entry name" value="ATPase_NBD"/>
</dbReference>
<dbReference type="InterPro" id="IPR000577">
    <property type="entry name" value="Carb_kinase_FGGY"/>
</dbReference>
<feature type="domain" description="Carbohydrate kinase FGGY C-terminal" evidence="6">
    <location>
        <begin position="272"/>
        <end position="446"/>
    </location>
</feature>
<sequence length="454" mass="47748">MAEAAARGAAKPTAPPAPPKPAPGPTRDAYIGIDIGTSGCRAVAIDAAGAVLAQAEAPLPPSTRNGAEVTQDPMQWWAAMHACLKNVAGQIDARRVRRLAIAGTSATLLLCDKQGNPVTPGLMYNDARAQAQAERIAGVADPKSAAHGATGSLAKLLWLQGTKSAARAAHALHQADWLAGRLAGTYGHSDYNNCLKLGYDVERLAWPEWFAGLEVRGAWLPDVHAPGDVIGTLSGEVAGELGLPADTEIAAGTSDGVASFLAAGASAPGHGVTSLGTTLVLKLLSERPVFSPPHGVYSHRLGRHFLAGGASNSGGGVLRQYFSEEQMTEMTPLLTPDQPTDLEYYPLPDIGERFPLADPEKEPRLEPLPGDSVMFFQGILEGIARIEAQGYRLLAELGAPKVSAIWTTGSGSRNRAWTRIRERLLGVRLQKPRSEHAAYGAALLAAGIVRKSFQ</sequence>
<dbReference type="InterPro" id="IPR050406">
    <property type="entry name" value="FGGY_Carb_Kinase"/>
</dbReference>
<feature type="region of interest" description="Disordered" evidence="4">
    <location>
        <begin position="1"/>
        <end position="29"/>
    </location>
</feature>
<feature type="domain" description="Carbohydrate kinase FGGY N-terminal" evidence="5">
    <location>
        <begin position="30"/>
        <end position="261"/>
    </location>
</feature>
<evidence type="ECO:0000259" key="6">
    <source>
        <dbReference type="Pfam" id="PF02782"/>
    </source>
</evidence>
<feature type="compositionally biased region" description="Low complexity" evidence="4">
    <location>
        <begin position="1"/>
        <end position="12"/>
    </location>
</feature>
<dbReference type="PANTHER" id="PTHR43095:SF5">
    <property type="entry name" value="XYLULOSE KINASE"/>
    <property type="match status" value="1"/>
</dbReference>
<evidence type="ECO:0000313" key="8">
    <source>
        <dbReference type="Proteomes" id="UP000218899"/>
    </source>
</evidence>
<evidence type="ECO:0000256" key="3">
    <source>
        <dbReference type="ARBA" id="ARBA00022777"/>
    </source>
</evidence>
<accession>A0A1B4VDC8</accession>
<keyword evidence="8" id="KW-1185">Reference proteome</keyword>
<feature type="compositionally biased region" description="Pro residues" evidence="4">
    <location>
        <begin position="13"/>
        <end position="24"/>
    </location>
</feature>
<name>A0A1B4VDC8_9GAMM</name>
<dbReference type="AlphaFoldDB" id="A0A1B4VDC8"/>
<dbReference type="Gene3D" id="3.30.420.40">
    <property type="match status" value="2"/>
</dbReference>
<organism evidence="7 8">
    <name type="scientific">Sulfurifustis variabilis</name>
    <dbReference type="NCBI Taxonomy" id="1675686"/>
    <lineage>
        <taxon>Bacteria</taxon>
        <taxon>Pseudomonadati</taxon>
        <taxon>Pseudomonadota</taxon>
        <taxon>Gammaproteobacteria</taxon>
        <taxon>Acidiferrobacterales</taxon>
        <taxon>Acidiferrobacteraceae</taxon>
        <taxon>Sulfurifustis</taxon>
    </lineage>
</organism>
<dbReference type="InterPro" id="IPR018485">
    <property type="entry name" value="FGGY_C"/>
</dbReference>
<dbReference type="GO" id="GO:0016301">
    <property type="term" value="F:kinase activity"/>
    <property type="evidence" value="ECO:0007669"/>
    <property type="project" value="UniProtKB-KW"/>
</dbReference>
<dbReference type="Pfam" id="PF02782">
    <property type="entry name" value="FGGY_C"/>
    <property type="match status" value="1"/>
</dbReference>
<dbReference type="PIRSF" id="PIRSF000538">
    <property type="entry name" value="GlpK"/>
    <property type="match status" value="1"/>
</dbReference>
<dbReference type="SUPFAM" id="SSF53067">
    <property type="entry name" value="Actin-like ATPase domain"/>
    <property type="match status" value="2"/>
</dbReference>
<dbReference type="GO" id="GO:0005975">
    <property type="term" value="P:carbohydrate metabolic process"/>
    <property type="evidence" value="ECO:0007669"/>
    <property type="project" value="InterPro"/>
</dbReference>
<protein>
    <submittedName>
        <fullName evidence="7">Carbohydrate kinase</fullName>
    </submittedName>
</protein>
<evidence type="ECO:0000256" key="2">
    <source>
        <dbReference type="ARBA" id="ARBA00022679"/>
    </source>
</evidence>
<gene>
    <name evidence="7" type="ORF">SVA_1162</name>
</gene>
<keyword evidence="3 7" id="KW-0418">Kinase</keyword>
<keyword evidence="2" id="KW-0808">Transferase</keyword>
<evidence type="ECO:0000256" key="1">
    <source>
        <dbReference type="ARBA" id="ARBA00009156"/>
    </source>
</evidence>
<dbReference type="InterPro" id="IPR018484">
    <property type="entry name" value="FGGY_N"/>
</dbReference>
<dbReference type="Pfam" id="PF00370">
    <property type="entry name" value="FGGY_N"/>
    <property type="match status" value="1"/>
</dbReference>
<evidence type="ECO:0000313" key="7">
    <source>
        <dbReference type="EMBL" id="BAU47737.1"/>
    </source>
</evidence>
<evidence type="ECO:0000259" key="5">
    <source>
        <dbReference type="Pfam" id="PF00370"/>
    </source>
</evidence>
<dbReference type="KEGG" id="sva:SVA_1162"/>
<reference evidence="7 8" key="1">
    <citation type="submission" date="2015-08" db="EMBL/GenBank/DDBJ databases">
        <title>Complete genome sequence of Sulfurifustis variabilis.</title>
        <authorList>
            <person name="Miura A."/>
            <person name="Kojima H."/>
            <person name="Fukui M."/>
        </authorList>
    </citation>
    <scope>NUCLEOTIDE SEQUENCE [LARGE SCALE GENOMIC DNA]</scope>
    <source>
        <strain evidence="8">skN76</strain>
    </source>
</reference>
<evidence type="ECO:0000256" key="4">
    <source>
        <dbReference type="SAM" id="MobiDB-lite"/>
    </source>
</evidence>